<feature type="region of interest" description="Disordered" evidence="1">
    <location>
        <begin position="1"/>
        <end position="32"/>
    </location>
</feature>
<feature type="non-terminal residue" evidence="2">
    <location>
        <position position="1"/>
    </location>
</feature>
<feature type="region of interest" description="Disordered" evidence="1">
    <location>
        <begin position="57"/>
        <end position="81"/>
    </location>
</feature>
<proteinExistence type="predicted"/>
<feature type="compositionally biased region" description="Polar residues" evidence="1">
    <location>
        <begin position="72"/>
        <end position="81"/>
    </location>
</feature>
<feature type="compositionally biased region" description="Polar residues" evidence="1">
    <location>
        <begin position="7"/>
        <end position="32"/>
    </location>
</feature>
<evidence type="ECO:0000256" key="1">
    <source>
        <dbReference type="SAM" id="MobiDB-lite"/>
    </source>
</evidence>
<comment type="caution">
    <text evidence="2">The sequence shown here is derived from an EMBL/GenBank/DDBJ whole genome shotgun (WGS) entry which is preliminary data.</text>
</comment>
<gene>
    <name evidence="2" type="ORF">SNAT2548_LOCUS28082</name>
</gene>
<sequence length="81" mass="9547">ALRNNHYHQQFNNSHFHRSTFTTNQSQHTNQGGEEVDLGMFKKVVLHHHQVATSDFQQVLQDKKIRQKKNDQISPPKNEQD</sequence>
<feature type="compositionally biased region" description="Basic and acidic residues" evidence="1">
    <location>
        <begin position="61"/>
        <end position="71"/>
    </location>
</feature>
<dbReference type="AlphaFoldDB" id="A0A812T2N4"/>
<name>A0A812T2N4_9DINO</name>
<evidence type="ECO:0000313" key="3">
    <source>
        <dbReference type="Proteomes" id="UP000604046"/>
    </source>
</evidence>
<dbReference type="Proteomes" id="UP000604046">
    <property type="component" value="Unassembled WGS sequence"/>
</dbReference>
<organism evidence="2 3">
    <name type="scientific">Symbiodinium natans</name>
    <dbReference type="NCBI Taxonomy" id="878477"/>
    <lineage>
        <taxon>Eukaryota</taxon>
        <taxon>Sar</taxon>
        <taxon>Alveolata</taxon>
        <taxon>Dinophyceae</taxon>
        <taxon>Suessiales</taxon>
        <taxon>Symbiodiniaceae</taxon>
        <taxon>Symbiodinium</taxon>
    </lineage>
</organism>
<accession>A0A812T2N4</accession>
<evidence type="ECO:0000313" key="2">
    <source>
        <dbReference type="EMBL" id="CAE7501421.1"/>
    </source>
</evidence>
<dbReference type="EMBL" id="CAJNDS010002502">
    <property type="protein sequence ID" value="CAE7501421.1"/>
    <property type="molecule type" value="Genomic_DNA"/>
</dbReference>
<protein>
    <submittedName>
        <fullName evidence="2">Uncharacterized protein</fullName>
    </submittedName>
</protein>
<keyword evidence="3" id="KW-1185">Reference proteome</keyword>
<reference evidence="2" key="1">
    <citation type="submission" date="2021-02" db="EMBL/GenBank/DDBJ databases">
        <authorList>
            <person name="Dougan E. K."/>
            <person name="Rhodes N."/>
            <person name="Thang M."/>
            <person name="Chan C."/>
        </authorList>
    </citation>
    <scope>NUCLEOTIDE SEQUENCE</scope>
</reference>